<organism evidence="10">
    <name type="scientific">Myxobolus squamalis</name>
    <name type="common">Myxosporean</name>
    <dbReference type="NCBI Taxonomy" id="59785"/>
    <lineage>
        <taxon>Eukaryota</taxon>
        <taxon>Metazoa</taxon>
        <taxon>Cnidaria</taxon>
        <taxon>Myxozoa</taxon>
        <taxon>Myxosporea</taxon>
        <taxon>Bivalvulida</taxon>
        <taxon>Platysporina</taxon>
        <taxon>Myxobolidae</taxon>
        <taxon>Myxobolus</taxon>
    </lineage>
</organism>
<comment type="catalytic activity">
    <reaction evidence="7 8">
        <text>geranylgeranyl diphosphate + L-cysteinyl-[protein] = S-geranylgeranyl-L-cysteinyl-[protein] + diphosphate</text>
        <dbReference type="Rhea" id="RHEA:21240"/>
        <dbReference type="Rhea" id="RHEA-COMP:10131"/>
        <dbReference type="Rhea" id="RHEA-COMP:11537"/>
        <dbReference type="ChEBI" id="CHEBI:29950"/>
        <dbReference type="ChEBI" id="CHEBI:33019"/>
        <dbReference type="ChEBI" id="CHEBI:57533"/>
        <dbReference type="ChEBI" id="CHEBI:86021"/>
        <dbReference type="EC" id="2.5.1.60"/>
    </reaction>
</comment>
<feature type="domain" description="Prenyltransferase alpha-alpha toroid" evidence="9">
    <location>
        <begin position="18"/>
        <end position="238"/>
    </location>
</feature>
<evidence type="ECO:0000256" key="2">
    <source>
        <dbReference type="ARBA" id="ARBA00022602"/>
    </source>
</evidence>
<keyword evidence="5" id="KW-0677">Repeat</keyword>
<sequence>MTMAVTAHIRSMGQTFTAHYAQSKFLSCLTIFSHLSTDNVEKYIVSLQQPDGCFTFDEYGEKDTRCCFCAILSLYFLSKLGSIDKVKCVNYIQSCLNFDGSYGAVTGAESHGAQVYCCVGSLILLGQRHLIKYGALGIWLCERQCPSGGFNGRPEKLPDSCYSWWILSSLYILKKQDWFDHNKLLKYLMACQDAETGGFADRPGDYPDAFHTLFSLCGLSLLGFERDLILPINPITCLPNHLLNKRYPELNDL</sequence>
<dbReference type="InterPro" id="IPR001330">
    <property type="entry name" value="Prenyltrans"/>
</dbReference>
<dbReference type="EC" id="2.5.1.60" evidence="8"/>
<dbReference type="InterPro" id="IPR026873">
    <property type="entry name" value="Ptb1"/>
</dbReference>
<dbReference type="Pfam" id="PF00432">
    <property type="entry name" value="Prenyltrans"/>
    <property type="match status" value="1"/>
</dbReference>
<evidence type="ECO:0000256" key="6">
    <source>
        <dbReference type="ARBA" id="ARBA00022833"/>
    </source>
</evidence>
<evidence type="ECO:0000256" key="1">
    <source>
        <dbReference type="ARBA" id="ARBA00010497"/>
    </source>
</evidence>
<keyword evidence="2 8" id="KW-0637">Prenyltransferase</keyword>
<evidence type="ECO:0000256" key="3">
    <source>
        <dbReference type="ARBA" id="ARBA00022679"/>
    </source>
</evidence>
<keyword evidence="4 8" id="KW-0479">Metal-binding</keyword>
<evidence type="ECO:0000256" key="7">
    <source>
        <dbReference type="ARBA" id="ARBA00047658"/>
    </source>
</evidence>
<dbReference type="EMBL" id="GHBR01001368">
    <property type="protein sequence ID" value="NDJ96637.1"/>
    <property type="molecule type" value="Transcribed_RNA"/>
</dbReference>
<comment type="function">
    <text evidence="8">Catalyzes the transfer of a geranylgeranyl moiety from geranylgeranyl diphosphate to both cysteines of proteins with the C-terminal sequence -XXCC, -XCXC and -CCXX.</text>
</comment>
<evidence type="ECO:0000313" key="10">
    <source>
        <dbReference type="EMBL" id="NDJ96637.1"/>
    </source>
</evidence>
<protein>
    <recommendedName>
        <fullName evidence="8">Geranylgeranyl transferase type-2 subunit beta</fullName>
        <ecNumber evidence="8">2.5.1.60</ecNumber>
    </recommendedName>
</protein>
<dbReference type="CDD" id="cd02894">
    <property type="entry name" value="GGTase-II"/>
    <property type="match status" value="1"/>
</dbReference>
<dbReference type="PANTHER" id="PTHR11774">
    <property type="entry name" value="GERANYLGERANYL TRANSFERASE TYPE BETA SUBUNIT"/>
    <property type="match status" value="1"/>
</dbReference>
<proteinExistence type="inferred from homology"/>
<dbReference type="PANTHER" id="PTHR11774:SF11">
    <property type="entry name" value="GERANYLGERANYL TRANSFERASE TYPE-2 SUBUNIT BETA"/>
    <property type="match status" value="1"/>
</dbReference>
<dbReference type="Gene3D" id="1.50.10.20">
    <property type="match status" value="1"/>
</dbReference>
<evidence type="ECO:0000256" key="5">
    <source>
        <dbReference type="ARBA" id="ARBA00022737"/>
    </source>
</evidence>
<accession>A0A6B2FZ42</accession>
<evidence type="ECO:0000256" key="8">
    <source>
        <dbReference type="RuleBase" id="RU365076"/>
    </source>
</evidence>
<reference evidence="10" key="1">
    <citation type="submission" date="2018-11" db="EMBL/GenBank/DDBJ databases">
        <title>Myxobolus squamalis genome and transcriptome.</title>
        <authorList>
            <person name="Yahalomi D."/>
            <person name="Atkinson S.D."/>
            <person name="Neuhof M."/>
            <person name="Chang E.S."/>
            <person name="Philippe H."/>
            <person name="Cartwright P."/>
            <person name="Bartholomew J.L."/>
            <person name="Huchon D."/>
        </authorList>
    </citation>
    <scope>NUCLEOTIDE SEQUENCE</scope>
    <source>
        <strain evidence="10">71B08</strain>
        <tissue evidence="10">Whole</tissue>
    </source>
</reference>
<dbReference type="InterPro" id="IPR045089">
    <property type="entry name" value="PGGT1B-like"/>
</dbReference>
<dbReference type="GO" id="GO:0005968">
    <property type="term" value="C:Rab-protein geranylgeranyltransferase complex"/>
    <property type="evidence" value="ECO:0007669"/>
    <property type="project" value="UniProtKB-UniRule"/>
</dbReference>
<dbReference type="GO" id="GO:0046872">
    <property type="term" value="F:metal ion binding"/>
    <property type="evidence" value="ECO:0007669"/>
    <property type="project" value="UniProtKB-KW"/>
</dbReference>
<evidence type="ECO:0000256" key="4">
    <source>
        <dbReference type="ARBA" id="ARBA00022723"/>
    </source>
</evidence>
<dbReference type="SUPFAM" id="SSF48239">
    <property type="entry name" value="Terpenoid cyclases/Protein prenyltransferases"/>
    <property type="match status" value="1"/>
</dbReference>
<dbReference type="InterPro" id="IPR008930">
    <property type="entry name" value="Terpenoid_cyclase/PrenylTrfase"/>
</dbReference>
<keyword evidence="3 8" id="KW-0808">Transferase</keyword>
<dbReference type="GO" id="GO:0004663">
    <property type="term" value="F:Rab geranylgeranyltransferase activity"/>
    <property type="evidence" value="ECO:0007669"/>
    <property type="project" value="UniProtKB-UniRule"/>
</dbReference>
<keyword evidence="6 8" id="KW-0862">Zinc</keyword>
<name>A0A6B2FZ42_MYXSQ</name>
<comment type="similarity">
    <text evidence="1 8">Belongs to the protein prenyltransferase subunit beta family.</text>
</comment>
<dbReference type="AlphaFoldDB" id="A0A6B2FZ42"/>
<comment type="cofactor">
    <cofactor evidence="8">
        <name>Zn(2+)</name>
        <dbReference type="ChEBI" id="CHEBI:29105"/>
    </cofactor>
    <text evidence="8">Binds 1 zinc ion per subunit.</text>
</comment>
<evidence type="ECO:0000259" key="9">
    <source>
        <dbReference type="Pfam" id="PF00432"/>
    </source>
</evidence>